<proteinExistence type="predicted"/>
<dbReference type="Proteomes" id="UP001597540">
    <property type="component" value="Unassembled WGS sequence"/>
</dbReference>
<reference evidence="3" key="1">
    <citation type="journal article" date="2019" name="Int. J. Syst. Evol. Microbiol.">
        <title>The Global Catalogue of Microorganisms (GCM) 10K type strain sequencing project: providing services to taxonomists for standard genome sequencing and annotation.</title>
        <authorList>
            <consortium name="The Broad Institute Genomics Platform"/>
            <consortium name="The Broad Institute Genome Sequencing Center for Infectious Disease"/>
            <person name="Wu L."/>
            <person name="Ma J."/>
        </authorList>
    </citation>
    <scope>NUCLEOTIDE SEQUENCE [LARGE SCALE GENOMIC DNA]</scope>
    <source>
        <strain evidence="3">KCTC 33849</strain>
    </source>
</reference>
<dbReference type="InterPro" id="IPR045515">
    <property type="entry name" value="DUF6440"/>
</dbReference>
<evidence type="ECO:0000259" key="1">
    <source>
        <dbReference type="Pfam" id="PF20037"/>
    </source>
</evidence>
<evidence type="ECO:0000313" key="2">
    <source>
        <dbReference type="EMBL" id="MFD2700493.1"/>
    </source>
</evidence>
<organism evidence="2 3">
    <name type="scientific">Paenibacillus shunpengii</name>
    <dbReference type="NCBI Taxonomy" id="2054424"/>
    <lineage>
        <taxon>Bacteria</taxon>
        <taxon>Bacillati</taxon>
        <taxon>Bacillota</taxon>
        <taxon>Bacilli</taxon>
        <taxon>Bacillales</taxon>
        <taxon>Paenibacillaceae</taxon>
        <taxon>Paenibacillus</taxon>
    </lineage>
</organism>
<sequence length="66" mass="7516">MFSKKEDKRFDEKLVQNYQHGLLYILVDRQTGVNYLHVWNPQGSGLTPLLDADGKVVVDPVEGTDQ</sequence>
<feature type="domain" description="DUF6440" evidence="1">
    <location>
        <begin position="9"/>
        <end position="59"/>
    </location>
</feature>
<gene>
    <name evidence="2" type="ORF">ACFSVM_08415</name>
</gene>
<keyword evidence="3" id="KW-1185">Reference proteome</keyword>
<comment type="caution">
    <text evidence="2">The sequence shown here is derived from an EMBL/GenBank/DDBJ whole genome shotgun (WGS) entry which is preliminary data.</text>
</comment>
<protein>
    <submittedName>
        <fullName evidence="2">DUF6440 family protein</fullName>
    </submittedName>
</protein>
<name>A0ABW5SML7_9BACL</name>
<dbReference type="Pfam" id="PF20037">
    <property type="entry name" value="DUF6440"/>
    <property type="match status" value="1"/>
</dbReference>
<dbReference type="EMBL" id="JBHUMJ010000002">
    <property type="protein sequence ID" value="MFD2700493.1"/>
    <property type="molecule type" value="Genomic_DNA"/>
</dbReference>
<dbReference type="RefSeq" id="WP_379261400.1">
    <property type="nucleotide sequence ID" value="NZ_JBHUMJ010000002.1"/>
</dbReference>
<accession>A0ABW5SML7</accession>
<evidence type="ECO:0000313" key="3">
    <source>
        <dbReference type="Proteomes" id="UP001597540"/>
    </source>
</evidence>